<dbReference type="Gene3D" id="3.40.30.10">
    <property type="entry name" value="Glutaredoxin"/>
    <property type="match status" value="1"/>
</dbReference>
<dbReference type="SUPFAM" id="SSF52833">
    <property type="entry name" value="Thioredoxin-like"/>
    <property type="match status" value="1"/>
</dbReference>
<dbReference type="InterPro" id="IPR000866">
    <property type="entry name" value="AhpC/TSA"/>
</dbReference>
<dbReference type="EMBL" id="JASGBI010000001">
    <property type="protein sequence ID" value="MDI9240167.1"/>
    <property type="molecule type" value="Genomic_DNA"/>
</dbReference>
<feature type="signal peptide" evidence="1">
    <location>
        <begin position="1"/>
        <end position="22"/>
    </location>
</feature>
<comment type="caution">
    <text evidence="3">The sequence shown here is derived from an EMBL/GenBank/DDBJ whole genome shotgun (WGS) entry which is preliminary data.</text>
</comment>
<dbReference type="InterPro" id="IPR050553">
    <property type="entry name" value="Thioredoxin_ResA/DsbE_sf"/>
</dbReference>
<evidence type="ECO:0000259" key="2">
    <source>
        <dbReference type="PROSITE" id="PS51352"/>
    </source>
</evidence>
<evidence type="ECO:0000313" key="4">
    <source>
        <dbReference type="Proteomes" id="UP001321580"/>
    </source>
</evidence>
<gene>
    <name evidence="3" type="ORF">QLQ15_14740</name>
</gene>
<dbReference type="Proteomes" id="UP001321580">
    <property type="component" value="Unassembled WGS sequence"/>
</dbReference>
<keyword evidence="4" id="KW-1185">Reference proteome</keyword>
<dbReference type="InterPro" id="IPR013766">
    <property type="entry name" value="Thioredoxin_domain"/>
</dbReference>
<proteinExistence type="predicted"/>
<dbReference type="Pfam" id="PF00578">
    <property type="entry name" value="AhpC-TSA"/>
    <property type="match status" value="1"/>
</dbReference>
<feature type="chain" id="PRO_5045997976" evidence="1">
    <location>
        <begin position="23"/>
        <end position="191"/>
    </location>
</feature>
<evidence type="ECO:0000256" key="1">
    <source>
        <dbReference type="SAM" id="SignalP"/>
    </source>
</evidence>
<feature type="domain" description="Thioredoxin" evidence="2">
    <location>
        <begin position="34"/>
        <end position="179"/>
    </location>
</feature>
<dbReference type="InterPro" id="IPR036249">
    <property type="entry name" value="Thioredoxin-like_sf"/>
</dbReference>
<dbReference type="CDD" id="cd03012">
    <property type="entry name" value="TlpA_like_DipZ_like"/>
    <property type="match status" value="1"/>
</dbReference>
<evidence type="ECO:0000313" key="3">
    <source>
        <dbReference type="EMBL" id="MDI9240167.1"/>
    </source>
</evidence>
<organism evidence="3 4">
    <name type="scientific">Lysobacter stagni</name>
    <dbReference type="NCBI Taxonomy" id="3045172"/>
    <lineage>
        <taxon>Bacteria</taxon>
        <taxon>Pseudomonadati</taxon>
        <taxon>Pseudomonadota</taxon>
        <taxon>Gammaproteobacteria</taxon>
        <taxon>Lysobacterales</taxon>
        <taxon>Lysobacteraceae</taxon>
        <taxon>Lysobacter</taxon>
    </lineage>
</organism>
<dbReference type="PANTHER" id="PTHR42852">
    <property type="entry name" value="THIOL:DISULFIDE INTERCHANGE PROTEIN DSBE"/>
    <property type="match status" value="1"/>
</dbReference>
<reference evidence="3 4" key="1">
    <citation type="submission" date="2023-05" db="EMBL/GenBank/DDBJ databases">
        <title>Lysobacter sp. strain LF1 Genome sequencing and assembly.</title>
        <authorList>
            <person name="Jung Y."/>
        </authorList>
    </citation>
    <scope>NUCLEOTIDE SEQUENCE [LARGE SCALE GENOMIC DNA]</scope>
    <source>
        <strain evidence="3 4">LF1</strain>
    </source>
</reference>
<name>A0ABT6XJ52_9GAMM</name>
<dbReference type="RefSeq" id="WP_283213519.1">
    <property type="nucleotide sequence ID" value="NZ_JASGBI010000001.1"/>
</dbReference>
<keyword evidence="1" id="KW-0732">Signal</keyword>
<dbReference type="PROSITE" id="PS51257">
    <property type="entry name" value="PROKAR_LIPOPROTEIN"/>
    <property type="match status" value="1"/>
</dbReference>
<dbReference type="PANTHER" id="PTHR42852:SF13">
    <property type="entry name" value="PROTEIN DIPZ"/>
    <property type="match status" value="1"/>
</dbReference>
<dbReference type="PROSITE" id="PS51352">
    <property type="entry name" value="THIOREDOXIN_2"/>
    <property type="match status" value="1"/>
</dbReference>
<accession>A0ABT6XJ52</accession>
<protein>
    <submittedName>
        <fullName evidence="3">Thioredoxin family protein</fullName>
    </submittedName>
</protein>
<sequence length="191" mass="21372">MLKPTIAVLAACLLGAACTSGAQEDPLEPARGPTLESPKAPDFTGINHWINSHPLSLGHLKGKVVLVEFWTYDCINCIHVMPHVKQWHERYKDQGLVVVGVHTPEYGHERILGNLEKAVKRFNITYPVAQDNDYATWNAFGNRYWPALYLIDKNGEIVYRHFGEGHYEDTEAEIRRLVGQTAAGPMPAAAR</sequence>